<keyword evidence="3" id="KW-1185">Reference proteome</keyword>
<accession>A0ABW8IZ23</accession>
<dbReference type="PROSITE" id="PS51184">
    <property type="entry name" value="JMJC"/>
    <property type="match status" value="1"/>
</dbReference>
<proteinExistence type="predicted"/>
<dbReference type="InterPro" id="IPR041667">
    <property type="entry name" value="Cupin_8"/>
</dbReference>
<dbReference type="SUPFAM" id="SSF51197">
    <property type="entry name" value="Clavaminate synthase-like"/>
    <property type="match status" value="1"/>
</dbReference>
<comment type="caution">
    <text evidence="2">The sequence shown here is derived from an EMBL/GenBank/DDBJ whole genome shotgun (WGS) entry which is preliminary data.</text>
</comment>
<reference evidence="2 3" key="1">
    <citation type="submission" date="2020-10" db="EMBL/GenBank/DDBJ databases">
        <title>Phylogeny of dyella-like bacteria.</title>
        <authorList>
            <person name="Fu J."/>
        </authorList>
    </citation>
    <scope>NUCLEOTIDE SEQUENCE [LARGE SCALE GENOMIC DNA]</scope>
    <source>
        <strain evidence="2 3">DHOB07</strain>
    </source>
</reference>
<dbReference type="InterPro" id="IPR003347">
    <property type="entry name" value="JmjC_dom"/>
</dbReference>
<dbReference type="EMBL" id="JADIKG010000013">
    <property type="protein sequence ID" value="MFK2874605.1"/>
    <property type="molecule type" value="Genomic_DNA"/>
</dbReference>
<evidence type="ECO:0000259" key="1">
    <source>
        <dbReference type="PROSITE" id="PS51184"/>
    </source>
</evidence>
<evidence type="ECO:0000313" key="3">
    <source>
        <dbReference type="Proteomes" id="UP001620405"/>
    </source>
</evidence>
<dbReference type="PANTHER" id="PTHR12461">
    <property type="entry name" value="HYPOXIA-INDUCIBLE FACTOR 1 ALPHA INHIBITOR-RELATED"/>
    <property type="match status" value="1"/>
</dbReference>
<name>A0ABW8IZ23_9GAMM</name>
<dbReference type="Proteomes" id="UP001620405">
    <property type="component" value="Unassembled WGS sequence"/>
</dbReference>
<dbReference type="Pfam" id="PF13621">
    <property type="entry name" value="Cupin_8"/>
    <property type="match status" value="1"/>
</dbReference>
<dbReference type="Gene3D" id="2.60.120.650">
    <property type="entry name" value="Cupin"/>
    <property type="match status" value="1"/>
</dbReference>
<organism evidence="2 3">
    <name type="scientific">Dyella lipolytica</name>
    <dbReference type="NCBI Taxonomy" id="1867835"/>
    <lineage>
        <taxon>Bacteria</taxon>
        <taxon>Pseudomonadati</taxon>
        <taxon>Pseudomonadota</taxon>
        <taxon>Gammaproteobacteria</taxon>
        <taxon>Lysobacterales</taxon>
        <taxon>Rhodanobacteraceae</taxon>
        <taxon>Dyella</taxon>
    </lineage>
</organism>
<dbReference type="PANTHER" id="PTHR12461:SF105">
    <property type="entry name" value="HYPOXIA-INDUCIBLE FACTOR 1-ALPHA INHIBITOR"/>
    <property type="match status" value="1"/>
</dbReference>
<sequence>MNSPLLEAMAPVAAQAGTPVVVERRDAAELGYSAFLREYVAQNRPVVVVGAMQACAAMRDWTPSFFRDRFGPRLVDIGYGQQMTFADFIDAILASQEDAPGPYMYRLFIGPHLPELLPDLEPLNSYAFPRRLASPLMPRPWRRPDGYLKLLIGGIGGRFPVMHYDGENAHATITEIYGDKAFVMYAPEDSPYLYPKPDMPNQSQIPDIRNPDFERYPLFAKATQYYTVLHPGDMIFVPSRWWHTARTLSPSISICQNMLDATNWRGYVDELCAPSSGGSVLKRLAKRVYLTGLGAFLSALERPVPRHDAAPKGVTARRARLAPVVYTDAGDSSAWRVNEWKVR</sequence>
<protein>
    <submittedName>
        <fullName evidence="2">Cupin-like domain-containing protein</fullName>
    </submittedName>
</protein>
<dbReference type="SMART" id="SM00558">
    <property type="entry name" value="JmjC"/>
    <property type="match status" value="1"/>
</dbReference>
<feature type="domain" description="JmjC" evidence="1">
    <location>
        <begin position="117"/>
        <end position="275"/>
    </location>
</feature>
<gene>
    <name evidence="2" type="ORF">ISP13_13760</name>
</gene>
<dbReference type="RefSeq" id="WP_284396919.1">
    <property type="nucleotide sequence ID" value="NZ_BSNQ01000003.1"/>
</dbReference>
<evidence type="ECO:0000313" key="2">
    <source>
        <dbReference type="EMBL" id="MFK2874605.1"/>
    </source>
</evidence>